<evidence type="ECO:0000313" key="1">
    <source>
        <dbReference type="EMBL" id="GBP92773.1"/>
    </source>
</evidence>
<proteinExistence type="predicted"/>
<comment type="caution">
    <text evidence="1">The sequence shown here is derived from an EMBL/GenBank/DDBJ whole genome shotgun (WGS) entry which is preliminary data.</text>
</comment>
<evidence type="ECO:0000313" key="2">
    <source>
        <dbReference type="Proteomes" id="UP000299102"/>
    </source>
</evidence>
<keyword evidence="2" id="KW-1185">Reference proteome</keyword>
<accession>A0A4C2A0T8</accession>
<protein>
    <submittedName>
        <fullName evidence="1">Uncharacterized protein</fullName>
    </submittedName>
</protein>
<name>A0A4C2A0T8_EUMVA</name>
<dbReference type="Proteomes" id="UP000299102">
    <property type="component" value="Unassembled WGS sequence"/>
</dbReference>
<organism evidence="1 2">
    <name type="scientific">Eumeta variegata</name>
    <name type="common">Bagworm moth</name>
    <name type="synonym">Eumeta japonica</name>
    <dbReference type="NCBI Taxonomy" id="151549"/>
    <lineage>
        <taxon>Eukaryota</taxon>
        <taxon>Metazoa</taxon>
        <taxon>Ecdysozoa</taxon>
        <taxon>Arthropoda</taxon>
        <taxon>Hexapoda</taxon>
        <taxon>Insecta</taxon>
        <taxon>Pterygota</taxon>
        <taxon>Neoptera</taxon>
        <taxon>Endopterygota</taxon>
        <taxon>Lepidoptera</taxon>
        <taxon>Glossata</taxon>
        <taxon>Ditrysia</taxon>
        <taxon>Tineoidea</taxon>
        <taxon>Psychidae</taxon>
        <taxon>Oiketicinae</taxon>
        <taxon>Eumeta</taxon>
    </lineage>
</organism>
<gene>
    <name evidence="1" type="ORF">EVAR_57824_1</name>
</gene>
<reference evidence="1 2" key="1">
    <citation type="journal article" date="2019" name="Commun. Biol.">
        <title>The bagworm genome reveals a unique fibroin gene that provides high tensile strength.</title>
        <authorList>
            <person name="Kono N."/>
            <person name="Nakamura H."/>
            <person name="Ohtoshi R."/>
            <person name="Tomita M."/>
            <person name="Numata K."/>
            <person name="Arakawa K."/>
        </authorList>
    </citation>
    <scope>NUCLEOTIDE SEQUENCE [LARGE SCALE GENOMIC DNA]</scope>
</reference>
<sequence length="89" mass="9793">MPENQKISEQRSTCILDFFFSEGNDNDIEMSVKEQADAVTNGDISAPRAGRAELARRATLVNVAGPRAPLRPPARALCHPKYKLEPENA</sequence>
<dbReference type="EMBL" id="BGZK01002308">
    <property type="protein sequence ID" value="GBP92773.1"/>
    <property type="molecule type" value="Genomic_DNA"/>
</dbReference>
<dbReference type="AlphaFoldDB" id="A0A4C2A0T8"/>